<evidence type="ECO:0000256" key="1">
    <source>
        <dbReference type="ARBA" id="ARBA00008683"/>
    </source>
</evidence>
<dbReference type="NCBIfam" id="TIGR00706">
    <property type="entry name" value="SppA_dom"/>
    <property type="match status" value="1"/>
</dbReference>
<dbReference type="AlphaFoldDB" id="A0AAX2AKU7"/>
<dbReference type="PANTHER" id="PTHR42987">
    <property type="entry name" value="PEPTIDASE S49"/>
    <property type="match status" value="1"/>
</dbReference>
<keyword evidence="8" id="KW-1185">Reference proteome</keyword>
<dbReference type="Proteomes" id="UP000290092">
    <property type="component" value="Unassembled WGS sequence"/>
</dbReference>
<dbReference type="RefSeq" id="WP_114841083.1">
    <property type="nucleotide sequence ID" value="NZ_CP031219.1"/>
</dbReference>
<evidence type="ECO:0000256" key="4">
    <source>
        <dbReference type="ARBA" id="ARBA00022825"/>
    </source>
</evidence>
<name>A0AAX2AKU7_9BACT</name>
<dbReference type="GO" id="GO:0006508">
    <property type="term" value="P:proteolysis"/>
    <property type="evidence" value="ECO:0007669"/>
    <property type="project" value="UniProtKB-KW"/>
</dbReference>
<evidence type="ECO:0000256" key="3">
    <source>
        <dbReference type="ARBA" id="ARBA00022801"/>
    </source>
</evidence>
<keyword evidence="2" id="KW-0645">Protease</keyword>
<reference evidence="7 8" key="1">
    <citation type="submission" date="2017-09" db="EMBL/GenBank/DDBJ databases">
        <title>Genomics of the genus Arcobacter.</title>
        <authorList>
            <person name="Perez-Cataluna A."/>
            <person name="Figueras M.J."/>
            <person name="Salas-Masso N."/>
        </authorList>
    </citation>
    <scope>NUCLEOTIDE SEQUENCE [LARGE SCALE GENOMIC DNA]</scope>
    <source>
        <strain evidence="7 8">CECT 7386</strain>
    </source>
</reference>
<keyword evidence="5" id="KW-1133">Transmembrane helix</keyword>
<proteinExistence type="inferred from homology"/>
<feature type="transmembrane region" description="Helical" evidence="5">
    <location>
        <begin position="12"/>
        <end position="36"/>
    </location>
</feature>
<feature type="domain" description="Peptidase S49" evidence="6">
    <location>
        <begin position="108"/>
        <end position="258"/>
    </location>
</feature>
<dbReference type="SUPFAM" id="SSF52096">
    <property type="entry name" value="ClpP/crotonase"/>
    <property type="match status" value="1"/>
</dbReference>
<gene>
    <name evidence="7" type="primary">sppA</name>
    <name evidence="7" type="ORF">CP985_04330</name>
</gene>
<dbReference type="InterPro" id="IPR029045">
    <property type="entry name" value="ClpP/crotonase-like_dom_sf"/>
</dbReference>
<evidence type="ECO:0000256" key="5">
    <source>
        <dbReference type="SAM" id="Phobius"/>
    </source>
</evidence>
<dbReference type="InterPro" id="IPR047272">
    <property type="entry name" value="S49_SppA_C"/>
</dbReference>
<evidence type="ECO:0000313" key="7">
    <source>
        <dbReference type="EMBL" id="RXK16271.1"/>
    </source>
</evidence>
<dbReference type="InterPro" id="IPR002142">
    <property type="entry name" value="Peptidase_S49"/>
</dbReference>
<accession>A0AAX2AKU7</accession>
<comment type="similarity">
    <text evidence="1">Belongs to the peptidase S49 family.</text>
</comment>
<evidence type="ECO:0000256" key="2">
    <source>
        <dbReference type="ARBA" id="ARBA00022670"/>
    </source>
</evidence>
<dbReference type="GO" id="GO:0008236">
    <property type="term" value="F:serine-type peptidase activity"/>
    <property type="evidence" value="ECO:0007669"/>
    <property type="project" value="UniProtKB-KW"/>
</dbReference>
<protein>
    <submittedName>
        <fullName evidence="7">Signal peptide peptidase SppA</fullName>
    </submittedName>
</protein>
<dbReference type="KEGG" id="amyt:AMYT_0594"/>
<keyword evidence="4" id="KW-0720">Serine protease</keyword>
<comment type="caution">
    <text evidence="7">The sequence shown here is derived from an EMBL/GenBank/DDBJ whole genome shotgun (WGS) entry which is preliminary data.</text>
</comment>
<dbReference type="InterPro" id="IPR004635">
    <property type="entry name" value="Pept_S49_SppA"/>
</dbReference>
<dbReference type="PANTHER" id="PTHR42987:SF7">
    <property type="entry name" value="SIGNAL PEPTIDE PEPTIDASE SPPA-RELATED"/>
    <property type="match status" value="1"/>
</dbReference>
<sequence>MFNFLKWLFSPIIAILDFITKYFKTVVFLTIIYFVVFDTNEATLTSTQSNANLQKIELNGPIMDASKVLEQITQAKNSSNIKGVLFVVNSPGGAVAPSVEIAYAIKELSALKPVVAYASGVMASGSYYASIWANKIIANPGSMIGSIGVIFQGANVEELMEKIGVKTQTVKIGKYKEAGTPTRAWATYEKEELEKVINDTYDIFITDVSSARKLKKENHKEFADAHIFTARQAKAVKLIDEVATLTYAQNELIKLSKVSYPIWKKEDKFDKFLDKLISEAVTNFSVKFMDGLKAY</sequence>
<dbReference type="CDD" id="cd07023">
    <property type="entry name" value="S49_Sppa_N_C"/>
    <property type="match status" value="1"/>
</dbReference>
<keyword evidence="5" id="KW-0472">Membrane</keyword>
<dbReference type="EMBL" id="NXID01000011">
    <property type="protein sequence ID" value="RXK16271.1"/>
    <property type="molecule type" value="Genomic_DNA"/>
</dbReference>
<evidence type="ECO:0000313" key="8">
    <source>
        <dbReference type="Proteomes" id="UP000290092"/>
    </source>
</evidence>
<keyword evidence="3" id="KW-0378">Hydrolase</keyword>
<dbReference type="Gene3D" id="3.90.226.10">
    <property type="entry name" value="2-enoyl-CoA Hydratase, Chain A, domain 1"/>
    <property type="match status" value="1"/>
</dbReference>
<keyword evidence="5" id="KW-0812">Transmembrane</keyword>
<dbReference type="Pfam" id="PF01343">
    <property type="entry name" value="Peptidase_S49"/>
    <property type="match status" value="1"/>
</dbReference>
<evidence type="ECO:0000259" key="6">
    <source>
        <dbReference type="Pfam" id="PF01343"/>
    </source>
</evidence>
<organism evidence="7 8">
    <name type="scientific">Malaciobacter mytili LMG 24559</name>
    <dbReference type="NCBI Taxonomy" id="1032238"/>
    <lineage>
        <taxon>Bacteria</taxon>
        <taxon>Pseudomonadati</taxon>
        <taxon>Campylobacterota</taxon>
        <taxon>Epsilonproteobacteria</taxon>
        <taxon>Campylobacterales</taxon>
        <taxon>Arcobacteraceae</taxon>
        <taxon>Malaciobacter</taxon>
    </lineage>
</organism>